<dbReference type="PANTHER" id="PTHR46549:SF1">
    <property type="entry name" value="MACPF DOMAIN-CONTAINING PROTEIN"/>
    <property type="match status" value="1"/>
</dbReference>
<dbReference type="EMBL" id="MU827323">
    <property type="protein sequence ID" value="KAJ7356221.1"/>
    <property type="molecule type" value="Genomic_DNA"/>
</dbReference>
<name>A0A9W9YP63_9CNID</name>
<proteinExistence type="predicted"/>
<gene>
    <name evidence="2" type="ORF">OS493_025974</name>
</gene>
<comment type="caution">
    <text evidence="2">The sequence shown here is derived from an EMBL/GenBank/DDBJ whole genome shotgun (WGS) entry which is preliminary data.</text>
</comment>
<keyword evidence="3" id="KW-1185">Reference proteome</keyword>
<dbReference type="PANTHER" id="PTHR46549">
    <property type="entry name" value="MACPF DOMAIN-CONTAINING PROTEIN"/>
    <property type="match status" value="1"/>
</dbReference>
<dbReference type="AlphaFoldDB" id="A0A9W9YP63"/>
<dbReference type="OrthoDB" id="10473983at2759"/>
<dbReference type="Proteomes" id="UP001163046">
    <property type="component" value="Unassembled WGS sequence"/>
</dbReference>
<accession>A0A9W9YP63</accession>
<evidence type="ECO:0000256" key="1">
    <source>
        <dbReference type="SAM" id="MobiDB-lite"/>
    </source>
</evidence>
<organism evidence="2 3">
    <name type="scientific">Desmophyllum pertusum</name>
    <dbReference type="NCBI Taxonomy" id="174260"/>
    <lineage>
        <taxon>Eukaryota</taxon>
        <taxon>Metazoa</taxon>
        <taxon>Cnidaria</taxon>
        <taxon>Anthozoa</taxon>
        <taxon>Hexacorallia</taxon>
        <taxon>Scleractinia</taxon>
        <taxon>Caryophylliina</taxon>
        <taxon>Caryophylliidae</taxon>
        <taxon>Desmophyllum</taxon>
    </lineage>
</organism>
<feature type="region of interest" description="Disordered" evidence="1">
    <location>
        <begin position="1"/>
        <end position="28"/>
    </location>
</feature>
<sequence>MHLCSSPTSSVSRSPIQPLSSNTENHSAVSNSGDIYLNMLDIDEHLNARFYAFGNRDGEADVIDAHIVSRGLTQADCKGETHLDLQTRLCAQKCHEDCEPLHGCNTQTSGKPLPTECNVCRVAREPTTAGCLPFCKEPKHLTKMATVLIVMLPLTLPLKTFNIDGVWLRSGDLAILMVREIPQLPSITMSFWLRIPDGIREGLSHMIVYNVGNEYFKVDWQWQNGDAQSAFMETRIGFEMIKEHASLYKPG</sequence>
<feature type="compositionally biased region" description="Low complexity" evidence="1">
    <location>
        <begin position="1"/>
        <end position="14"/>
    </location>
</feature>
<feature type="compositionally biased region" description="Polar residues" evidence="1">
    <location>
        <begin position="15"/>
        <end position="28"/>
    </location>
</feature>
<evidence type="ECO:0000313" key="3">
    <source>
        <dbReference type="Proteomes" id="UP001163046"/>
    </source>
</evidence>
<protein>
    <submittedName>
        <fullName evidence="2">Uncharacterized protein</fullName>
    </submittedName>
</protein>
<evidence type="ECO:0000313" key="2">
    <source>
        <dbReference type="EMBL" id="KAJ7356221.1"/>
    </source>
</evidence>
<reference evidence="2" key="1">
    <citation type="submission" date="2023-01" db="EMBL/GenBank/DDBJ databases">
        <title>Genome assembly of the deep-sea coral Lophelia pertusa.</title>
        <authorList>
            <person name="Herrera S."/>
            <person name="Cordes E."/>
        </authorList>
    </citation>
    <scope>NUCLEOTIDE SEQUENCE</scope>
    <source>
        <strain evidence="2">USNM1676648</strain>
        <tissue evidence="2">Polyp</tissue>
    </source>
</reference>